<comment type="pathway">
    <text evidence="2">Lipid metabolism.</text>
</comment>
<dbReference type="AlphaFoldDB" id="Q23DR8"/>
<evidence type="ECO:0000256" key="3">
    <source>
        <dbReference type="ARBA" id="ARBA00022516"/>
    </source>
</evidence>
<dbReference type="eggNOG" id="KOG2735">
    <property type="taxonomic scope" value="Eukaryota"/>
</dbReference>
<dbReference type="GeneID" id="7836810"/>
<comment type="subcellular location">
    <subcellularLocation>
        <location evidence="1">Endoplasmic reticulum membrane</location>
        <topology evidence="1">Multi-pass membrane protein</topology>
    </subcellularLocation>
</comment>
<proteinExistence type="predicted"/>
<keyword evidence="6" id="KW-0256">Endoplasmic reticulum</keyword>
<accession>Q23DR8</accession>
<evidence type="ECO:0000256" key="1">
    <source>
        <dbReference type="ARBA" id="ARBA00004477"/>
    </source>
</evidence>
<dbReference type="PANTHER" id="PTHR15362">
    <property type="entry name" value="PHOSPHATIDYLINOSITOL SYNTHASE"/>
    <property type="match status" value="1"/>
</dbReference>
<dbReference type="InterPro" id="IPR004277">
    <property type="entry name" value="PSS"/>
</dbReference>
<reference evidence="16" key="1">
    <citation type="journal article" date="2006" name="PLoS Biol.">
        <title>Macronuclear genome sequence of the ciliate Tetrahymena thermophila, a model eukaryote.</title>
        <authorList>
            <person name="Eisen J.A."/>
            <person name="Coyne R.S."/>
            <person name="Wu M."/>
            <person name="Wu D."/>
            <person name="Thiagarajan M."/>
            <person name="Wortman J.R."/>
            <person name="Badger J.H."/>
            <person name="Ren Q."/>
            <person name="Amedeo P."/>
            <person name="Jones K.M."/>
            <person name="Tallon L.J."/>
            <person name="Delcher A.L."/>
            <person name="Salzberg S.L."/>
            <person name="Silva J.C."/>
            <person name="Haas B.J."/>
            <person name="Majoros W.H."/>
            <person name="Farzad M."/>
            <person name="Carlton J.M."/>
            <person name="Smith R.K. Jr."/>
            <person name="Garg J."/>
            <person name="Pearlman R.E."/>
            <person name="Karrer K.M."/>
            <person name="Sun L."/>
            <person name="Manning G."/>
            <person name="Elde N.C."/>
            <person name="Turkewitz A.P."/>
            <person name="Asai D.J."/>
            <person name="Wilkes D.E."/>
            <person name="Wang Y."/>
            <person name="Cai H."/>
            <person name="Collins K."/>
            <person name="Stewart B.A."/>
            <person name="Lee S.R."/>
            <person name="Wilamowska K."/>
            <person name="Weinberg Z."/>
            <person name="Ruzzo W.L."/>
            <person name="Wloga D."/>
            <person name="Gaertig J."/>
            <person name="Frankel J."/>
            <person name="Tsao C.-C."/>
            <person name="Gorovsky M.A."/>
            <person name="Keeling P.J."/>
            <person name="Waller R.F."/>
            <person name="Patron N.J."/>
            <person name="Cherry J.M."/>
            <person name="Stover N.A."/>
            <person name="Krieger C.J."/>
            <person name="del Toro C."/>
            <person name="Ryder H.F."/>
            <person name="Williamson S.C."/>
            <person name="Barbeau R.A."/>
            <person name="Hamilton E.P."/>
            <person name="Orias E."/>
        </authorList>
    </citation>
    <scope>NUCLEOTIDE SEQUENCE [LARGE SCALE GENOMIC DNA]</scope>
    <source>
        <strain evidence="16">SB210</strain>
    </source>
</reference>
<dbReference type="OMA" id="IFICMMG"/>
<feature type="transmembrane region" description="Helical" evidence="14">
    <location>
        <begin position="61"/>
        <end position="82"/>
    </location>
</feature>
<dbReference type="GO" id="GO:0106245">
    <property type="term" value="F:L-serine-phosphatidylethanolamine phosphatidyltransferase activity"/>
    <property type="evidence" value="ECO:0007669"/>
    <property type="project" value="InterPro"/>
</dbReference>
<feature type="compositionally biased region" description="Basic and acidic residues" evidence="13">
    <location>
        <begin position="378"/>
        <end position="390"/>
    </location>
</feature>
<keyword evidence="8" id="KW-0443">Lipid metabolism</keyword>
<feature type="transmembrane region" description="Helical" evidence="14">
    <location>
        <begin position="302"/>
        <end position="320"/>
    </location>
</feature>
<evidence type="ECO:0000256" key="2">
    <source>
        <dbReference type="ARBA" id="ARBA00005189"/>
    </source>
</evidence>
<dbReference type="Proteomes" id="UP000009168">
    <property type="component" value="Unassembled WGS sequence"/>
</dbReference>
<dbReference type="GO" id="GO:0005789">
    <property type="term" value="C:endoplasmic reticulum membrane"/>
    <property type="evidence" value="ECO:0007669"/>
    <property type="project" value="UniProtKB-SubCell"/>
</dbReference>
<organism evidence="15 16">
    <name type="scientific">Tetrahymena thermophila (strain SB210)</name>
    <dbReference type="NCBI Taxonomy" id="312017"/>
    <lineage>
        <taxon>Eukaryota</taxon>
        <taxon>Sar</taxon>
        <taxon>Alveolata</taxon>
        <taxon>Ciliophora</taxon>
        <taxon>Intramacronucleata</taxon>
        <taxon>Oligohymenophorea</taxon>
        <taxon>Hymenostomatida</taxon>
        <taxon>Tetrahymenina</taxon>
        <taxon>Tetrahymenidae</taxon>
        <taxon>Tetrahymena</taxon>
    </lineage>
</organism>
<keyword evidence="7 14" id="KW-1133">Transmembrane helix</keyword>
<dbReference type="KEGG" id="tet:TTHERM_00046230"/>
<sequence>MRYAEQILFTVVFGGILYFALQHTDNSESNYRRGLLGAFVVFIAEGTLRNYKGPFLRPNEAFWRGVLRFCLIYVCSLVFLSFQNTKDARNIFKHLDPELGKQVSKDYHTYDDNCELEWDNILDNFDHYFQIHLINWFCATLIVRDPYILHTWSILDELIELSAQHILPHFRECWWDHVFHDVILSNTTAIVIGLLVCKLFKLQPYDWLGRKDSKGFFDWKVWKCHRRFGGLLAIWFVIITNFLCGFFMINSLWIPPQNFLNLYRLLVWFLLSNLAFKEIYVDIDTWGTKKRVENPISGKCRWITFFITFTEAFIALKFIQDAGNIQFVPTPLYISVPWIIVISSSIMYYLYLRFKPDHTTKYPLEYYQKEQELKQIQQKKLENEKPEKTQQNKQNGSNGKKKEKTQ</sequence>
<keyword evidence="11" id="KW-1208">Phospholipid metabolism</keyword>
<feature type="transmembrane region" description="Helical" evidence="14">
    <location>
        <begin position="228"/>
        <end position="249"/>
    </location>
</feature>
<keyword evidence="10" id="KW-0594">Phospholipid biosynthesis</keyword>
<keyword evidence="4" id="KW-0808">Transferase</keyword>
<feature type="transmembrane region" description="Helical" evidence="14">
    <location>
        <begin position="261"/>
        <end position="281"/>
    </location>
</feature>
<gene>
    <name evidence="15" type="ORF">TTHERM_00046230</name>
</gene>
<dbReference type="EMBL" id="GG662712">
    <property type="protein sequence ID" value="EAR94564.1"/>
    <property type="molecule type" value="Genomic_DNA"/>
</dbReference>
<evidence type="ECO:0000256" key="9">
    <source>
        <dbReference type="ARBA" id="ARBA00023136"/>
    </source>
</evidence>
<dbReference type="OrthoDB" id="10265393at2759"/>
<evidence type="ECO:0000313" key="16">
    <source>
        <dbReference type="Proteomes" id="UP000009168"/>
    </source>
</evidence>
<dbReference type="GO" id="GO:0006659">
    <property type="term" value="P:phosphatidylserine biosynthetic process"/>
    <property type="evidence" value="ECO:0007669"/>
    <property type="project" value="InterPro"/>
</dbReference>
<dbReference type="InParanoid" id="Q23DR8"/>
<evidence type="ECO:0000256" key="7">
    <source>
        <dbReference type="ARBA" id="ARBA00022989"/>
    </source>
</evidence>
<evidence type="ECO:0000256" key="12">
    <source>
        <dbReference type="ARBA" id="ARBA00025707"/>
    </source>
</evidence>
<evidence type="ECO:0000256" key="13">
    <source>
        <dbReference type="SAM" id="MobiDB-lite"/>
    </source>
</evidence>
<keyword evidence="3" id="KW-0444">Lipid biosynthesis</keyword>
<protein>
    <submittedName>
        <fullName evidence="15">Phosphatidylserine synthase</fullName>
    </submittedName>
</protein>
<evidence type="ECO:0000313" key="15">
    <source>
        <dbReference type="EMBL" id="EAR94564.1"/>
    </source>
</evidence>
<feature type="transmembrane region" description="Helical" evidence="14">
    <location>
        <begin position="6"/>
        <end position="21"/>
    </location>
</feature>
<dbReference type="STRING" id="312017.Q23DR8"/>
<evidence type="ECO:0000256" key="8">
    <source>
        <dbReference type="ARBA" id="ARBA00023098"/>
    </source>
</evidence>
<dbReference type="Pfam" id="PF03034">
    <property type="entry name" value="PSS"/>
    <property type="match status" value="1"/>
</dbReference>
<keyword evidence="9 14" id="KW-0472">Membrane</keyword>
<evidence type="ECO:0000256" key="14">
    <source>
        <dbReference type="SAM" id="Phobius"/>
    </source>
</evidence>
<evidence type="ECO:0000256" key="5">
    <source>
        <dbReference type="ARBA" id="ARBA00022692"/>
    </source>
</evidence>
<name>Q23DR8_TETTS</name>
<evidence type="ECO:0000256" key="10">
    <source>
        <dbReference type="ARBA" id="ARBA00023209"/>
    </source>
</evidence>
<comment type="pathway">
    <text evidence="12">Phospholipid metabolism.</text>
</comment>
<evidence type="ECO:0000256" key="4">
    <source>
        <dbReference type="ARBA" id="ARBA00022679"/>
    </source>
</evidence>
<dbReference type="PANTHER" id="PTHR15362:SF7">
    <property type="entry name" value="PHOSPHATIDYLSERINE SYNTHASE 2"/>
    <property type="match status" value="1"/>
</dbReference>
<evidence type="ECO:0000256" key="6">
    <source>
        <dbReference type="ARBA" id="ARBA00022824"/>
    </source>
</evidence>
<dbReference type="RefSeq" id="XP_001014618.1">
    <property type="nucleotide sequence ID" value="XM_001014618.3"/>
</dbReference>
<feature type="region of interest" description="Disordered" evidence="13">
    <location>
        <begin position="378"/>
        <end position="406"/>
    </location>
</feature>
<evidence type="ECO:0000256" key="11">
    <source>
        <dbReference type="ARBA" id="ARBA00023264"/>
    </source>
</evidence>
<keyword evidence="16" id="KW-1185">Reference proteome</keyword>
<feature type="transmembrane region" description="Helical" evidence="14">
    <location>
        <begin position="332"/>
        <end position="352"/>
    </location>
</feature>
<dbReference type="HOGENOM" id="CLU_037661_4_0_1"/>
<keyword evidence="5 14" id="KW-0812">Transmembrane</keyword>